<dbReference type="SUPFAM" id="SSF52467">
    <property type="entry name" value="DHS-like NAD/FAD-binding domain"/>
    <property type="match status" value="1"/>
</dbReference>
<dbReference type="Pfam" id="PF02146">
    <property type="entry name" value="SIR2"/>
    <property type="match status" value="1"/>
</dbReference>
<dbReference type="EMBL" id="BONW01000011">
    <property type="protein sequence ID" value="GIG87450.1"/>
    <property type="molecule type" value="Genomic_DNA"/>
</dbReference>
<dbReference type="EC" id="2.3.1.286" evidence="1"/>
<keyword evidence="4" id="KW-0862">Zinc</keyword>
<dbReference type="InterPro" id="IPR029035">
    <property type="entry name" value="DHS-like_NAD/FAD-binding_dom"/>
</dbReference>
<keyword evidence="3" id="KW-0520">NAD</keyword>
<dbReference type="PANTHER" id="PTHR11085:SF4">
    <property type="entry name" value="NAD-DEPENDENT PROTEIN DEACYLASE"/>
    <property type="match status" value="1"/>
</dbReference>
<feature type="binding site" evidence="4">
    <location>
        <position position="154"/>
    </location>
    <ligand>
        <name>Zn(2+)</name>
        <dbReference type="ChEBI" id="CHEBI:29105"/>
    </ligand>
</feature>
<evidence type="ECO:0000256" key="1">
    <source>
        <dbReference type="ARBA" id="ARBA00012928"/>
    </source>
</evidence>
<keyword evidence="7" id="KW-1185">Reference proteome</keyword>
<proteinExistence type="predicted"/>
<dbReference type="CDD" id="cd01407">
    <property type="entry name" value="SIR2-fam"/>
    <property type="match status" value="1"/>
</dbReference>
<dbReference type="RefSeq" id="WP_203866031.1">
    <property type="nucleotide sequence ID" value="NZ_BONW01000011.1"/>
</dbReference>
<dbReference type="InterPro" id="IPR003000">
    <property type="entry name" value="Sirtuin"/>
</dbReference>
<keyword evidence="2" id="KW-0808">Transferase</keyword>
<comment type="caution">
    <text evidence="6">The sequence shown here is derived from an EMBL/GenBank/DDBJ whole genome shotgun (WGS) entry which is preliminary data.</text>
</comment>
<organism evidence="6 7">
    <name type="scientific">Plantactinospora endophytica</name>
    <dbReference type="NCBI Taxonomy" id="673535"/>
    <lineage>
        <taxon>Bacteria</taxon>
        <taxon>Bacillati</taxon>
        <taxon>Actinomycetota</taxon>
        <taxon>Actinomycetes</taxon>
        <taxon>Micromonosporales</taxon>
        <taxon>Micromonosporaceae</taxon>
        <taxon>Plantactinospora</taxon>
    </lineage>
</organism>
<protein>
    <recommendedName>
        <fullName evidence="1">protein acetyllysine N-acetyltransferase</fullName>
        <ecNumber evidence="1">2.3.1.286</ecNumber>
    </recommendedName>
</protein>
<dbReference type="InterPro" id="IPR026590">
    <property type="entry name" value="Ssirtuin_cat_dom"/>
</dbReference>
<gene>
    <name evidence="6" type="ORF">Pen02_23860</name>
</gene>
<dbReference type="Gene3D" id="3.40.50.1220">
    <property type="entry name" value="TPP-binding domain"/>
    <property type="match status" value="1"/>
</dbReference>
<evidence type="ECO:0000256" key="2">
    <source>
        <dbReference type="ARBA" id="ARBA00022679"/>
    </source>
</evidence>
<accession>A0ABQ4DYC1</accession>
<evidence type="ECO:0000256" key="3">
    <source>
        <dbReference type="ARBA" id="ARBA00023027"/>
    </source>
</evidence>
<evidence type="ECO:0000256" key="4">
    <source>
        <dbReference type="PROSITE-ProRule" id="PRU00236"/>
    </source>
</evidence>
<sequence>MDAVEIPDWCRDVRRVAVLTGAGISTDSGIPDYRGPDGVWTRDPKLADAFTRDRFMADPQVRARFWHTYLGHAAWRAEPNAAHRALAELDRAGLAVRILTQNVDGLHQLAGIAPRKVLELHGSMRSVVCTGCRARSDAQATLDRVAAGESDPTCRDCGGILQLGVVLFGQYLDEDVLDQARRIAAASQLLLAVGSSLLVEPAASLCEVAVRAGARLVVVNRDPTPYDGLAAEVVREPIGTALPRIAAALTASATQRN</sequence>
<evidence type="ECO:0000259" key="5">
    <source>
        <dbReference type="PROSITE" id="PS50305"/>
    </source>
</evidence>
<dbReference type="Gene3D" id="3.30.1600.10">
    <property type="entry name" value="SIR2/SIRT2 'Small Domain"/>
    <property type="match status" value="1"/>
</dbReference>
<dbReference type="InterPro" id="IPR026591">
    <property type="entry name" value="Sirtuin_cat_small_dom_sf"/>
</dbReference>
<dbReference type="InterPro" id="IPR050134">
    <property type="entry name" value="NAD-dep_sirtuin_deacylases"/>
</dbReference>
<evidence type="ECO:0000313" key="6">
    <source>
        <dbReference type="EMBL" id="GIG87450.1"/>
    </source>
</evidence>
<feature type="active site" description="Proton acceptor" evidence="4">
    <location>
        <position position="121"/>
    </location>
</feature>
<dbReference type="Proteomes" id="UP000646749">
    <property type="component" value="Unassembled WGS sequence"/>
</dbReference>
<dbReference type="PROSITE" id="PS50305">
    <property type="entry name" value="SIRTUIN"/>
    <property type="match status" value="1"/>
</dbReference>
<feature type="binding site" evidence="4">
    <location>
        <position position="129"/>
    </location>
    <ligand>
        <name>Zn(2+)</name>
        <dbReference type="ChEBI" id="CHEBI:29105"/>
    </ligand>
</feature>
<name>A0ABQ4DYC1_9ACTN</name>
<feature type="binding site" evidence="4">
    <location>
        <position position="132"/>
    </location>
    <ligand>
        <name>Zn(2+)</name>
        <dbReference type="ChEBI" id="CHEBI:29105"/>
    </ligand>
</feature>
<evidence type="ECO:0000313" key="7">
    <source>
        <dbReference type="Proteomes" id="UP000646749"/>
    </source>
</evidence>
<feature type="domain" description="Deacetylase sirtuin-type" evidence="5">
    <location>
        <begin position="1"/>
        <end position="257"/>
    </location>
</feature>
<reference evidence="6 7" key="1">
    <citation type="submission" date="2021-01" db="EMBL/GenBank/DDBJ databases">
        <title>Whole genome shotgun sequence of Plantactinospora endophytica NBRC 110450.</title>
        <authorList>
            <person name="Komaki H."/>
            <person name="Tamura T."/>
        </authorList>
    </citation>
    <scope>NUCLEOTIDE SEQUENCE [LARGE SCALE GENOMIC DNA]</scope>
    <source>
        <strain evidence="6 7">NBRC 110450</strain>
    </source>
</reference>
<dbReference type="PANTHER" id="PTHR11085">
    <property type="entry name" value="NAD-DEPENDENT PROTEIN DEACYLASE SIRTUIN-5, MITOCHONDRIAL-RELATED"/>
    <property type="match status" value="1"/>
</dbReference>
<feature type="binding site" evidence="4">
    <location>
        <position position="157"/>
    </location>
    <ligand>
        <name>Zn(2+)</name>
        <dbReference type="ChEBI" id="CHEBI:29105"/>
    </ligand>
</feature>
<keyword evidence="4" id="KW-0479">Metal-binding</keyword>